<evidence type="ECO:0000313" key="2">
    <source>
        <dbReference type="EMBL" id="VFS49375.1"/>
    </source>
</evidence>
<organism evidence="1 3">
    <name type="scientific">Budvicia aquatica</name>
    <dbReference type="NCBI Taxonomy" id="82979"/>
    <lineage>
        <taxon>Bacteria</taxon>
        <taxon>Pseudomonadati</taxon>
        <taxon>Pseudomonadota</taxon>
        <taxon>Gammaproteobacteria</taxon>
        <taxon>Enterobacterales</taxon>
        <taxon>Budviciaceae</taxon>
        <taxon>Budvicia</taxon>
    </lineage>
</organism>
<dbReference type="Proteomes" id="UP000224974">
    <property type="component" value="Unassembled WGS sequence"/>
</dbReference>
<dbReference type="RefSeq" id="WP_029094066.1">
    <property type="nucleotide sequence ID" value="NZ_CAADJA010000002.1"/>
</dbReference>
<reference evidence="1" key="1">
    <citation type="submission" date="2017-09" db="EMBL/GenBank/DDBJ databases">
        <title>FDA dAtabase for Regulatory Grade micrObial Sequences (FDA-ARGOS): Supporting development and validation of Infectious Disease Dx tests.</title>
        <authorList>
            <person name="Minogue T."/>
            <person name="Wolcott M."/>
            <person name="Wasieloski L."/>
            <person name="Aguilar W."/>
            <person name="Moore D."/>
            <person name="Tallon L.J."/>
            <person name="Sadzewicz L."/>
            <person name="Ott S."/>
            <person name="Zhao X."/>
            <person name="Nagaraj S."/>
            <person name="Vavikolanu K."/>
            <person name="Aluvathingal J."/>
            <person name="Nadendla S."/>
            <person name="Sichtig H."/>
        </authorList>
    </citation>
    <scope>NUCLEOTIDE SEQUENCE</scope>
    <source>
        <strain evidence="1">FDAARGOS_387</strain>
    </source>
</reference>
<dbReference type="CDD" id="cd09737">
    <property type="entry name" value="Csy3_I-F"/>
    <property type="match status" value="1"/>
</dbReference>
<evidence type="ECO:0000313" key="4">
    <source>
        <dbReference type="Proteomes" id="UP000373449"/>
    </source>
</evidence>
<dbReference type="NCBIfam" id="TIGR02566">
    <property type="entry name" value="cas_Csy3"/>
    <property type="match status" value="1"/>
</dbReference>
<reference evidence="3" key="2">
    <citation type="submission" date="2017-09" db="EMBL/GenBank/DDBJ databases">
        <title>FDA dAtabase for Regulatory Grade micrObial Sequences (FDA-ARGOS): Supporting development and validation of Infectious Disease Dx tests.</title>
        <authorList>
            <person name="Minogue T."/>
            <person name="Wolcott M."/>
            <person name="Wasieloski L."/>
            <person name="Aguilar W."/>
            <person name="Moore D."/>
            <person name="Tallon L."/>
            <person name="Sadzewicz L."/>
            <person name="Ott S."/>
            <person name="Zhao X."/>
            <person name="Nagaraj S."/>
            <person name="Vavikolanu K."/>
            <person name="Aluvathingal J."/>
            <person name="Nadendla S."/>
            <person name="Sichtig H."/>
        </authorList>
    </citation>
    <scope>NUCLEOTIDE SEQUENCE [LARGE SCALE GENOMIC DNA]</scope>
    <source>
        <strain evidence="3">FDAARGOS_387</strain>
    </source>
</reference>
<dbReference type="OrthoDB" id="240864at2"/>
<keyword evidence="3" id="KW-1185">Reference proteome</keyword>
<evidence type="ECO:0000313" key="1">
    <source>
        <dbReference type="EMBL" id="PHI30299.1"/>
    </source>
</evidence>
<dbReference type="InterPro" id="IPR013399">
    <property type="entry name" value="CRISPR-assoc_prot_Csy3"/>
</dbReference>
<accession>A0A2C6CUG4</accession>
<dbReference type="Pfam" id="PF09615">
    <property type="entry name" value="Cas_Csy3"/>
    <property type="match status" value="1"/>
</dbReference>
<evidence type="ECO:0000313" key="3">
    <source>
        <dbReference type="Proteomes" id="UP000224974"/>
    </source>
</evidence>
<dbReference type="Proteomes" id="UP000373449">
    <property type="component" value="Unassembled WGS sequence"/>
</dbReference>
<dbReference type="EMBL" id="PDDX01000001">
    <property type="protein sequence ID" value="PHI30299.1"/>
    <property type="molecule type" value="Genomic_DNA"/>
</dbReference>
<gene>
    <name evidence="1" type="primary">csy3</name>
    <name evidence="1" type="ORF">CRN84_13630</name>
    <name evidence="2" type="ORF">NCTC12282_03851</name>
</gene>
<dbReference type="EMBL" id="CAADJA010000002">
    <property type="protein sequence ID" value="VFS49375.1"/>
    <property type="molecule type" value="Genomic_DNA"/>
</dbReference>
<protein>
    <submittedName>
        <fullName evidence="2">CRISPR type I-F/YPEST-associated protein Csy3</fullName>
    </submittedName>
    <submittedName>
        <fullName evidence="1">Type I-F CRISPR-associated protein Cas7f/Csy3</fullName>
    </submittedName>
</protein>
<reference evidence="2 4" key="3">
    <citation type="submission" date="2019-03" db="EMBL/GenBank/DDBJ databases">
        <authorList>
            <consortium name="Pathogen Informatics"/>
        </authorList>
    </citation>
    <scope>NUCLEOTIDE SEQUENCE [LARGE SCALE GENOMIC DNA]</scope>
    <source>
        <strain evidence="2 4">NCTC12282</strain>
    </source>
</reference>
<name>A0A2C6CUG4_9GAMM</name>
<dbReference type="AlphaFoldDB" id="A0A2C6CUG4"/>
<proteinExistence type="predicted"/>
<dbReference type="STRING" id="1111728.GCA_000427805_00922"/>
<sequence length="335" mass="37245">MSKTTLKTASVLAFERNFDVSDAVFYQTNWDNRTAPVKIKNSEKSVRGTISNRLKNAIAADPTKLDAEIEKANLQTVDVAALNQDNDTLLVKWSLKVLPFTGKPCVCNNAEYQSQLEATLQSYIDKVGFDELAKRYATNIANARFLWRNRMGAEHIDVVVKVEGQSDLVFDAKTYSLVDFKQSDAQLEQLAQLIKQGLAGERFVLLHIEAFARVGKGQEVYPSQELILDQGSSKGKKSKTLYAIDDASAMHSQKISNALRTIDTWYPDAQFPIAVEPYGAVTSMGTAFRQPKVKTDFYSLFDSWVLKGEAPALEQQHYVAAILIRGGVFGESGKE</sequence>